<keyword evidence="1" id="KW-1185">Reference proteome</keyword>
<name>A0A5S6R607_TRIMR</name>
<dbReference type="AlphaFoldDB" id="A0A5S6R607"/>
<reference evidence="2" key="1">
    <citation type="submission" date="2019-12" db="UniProtKB">
        <authorList>
            <consortium name="WormBaseParasite"/>
        </authorList>
    </citation>
    <scope>IDENTIFICATION</scope>
</reference>
<evidence type="ECO:0000313" key="2">
    <source>
        <dbReference type="WBParaSite" id="TMUE_3000014657.1"/>
    </source>
</evidence>
<dbReference type="WBParaSite" id="TMUE_3000014657.1">
    <property type="protein sequence ID" value="TMUE_3000014657.1"/>
    <property type="gene ID" value="WBGene00289433"/>
</dbReference>
<organism evidence="1 2">
    <name type="scientific">Trichuris muris</name>
    <name type="common">Mouse whipworm</name>
    <dbReference type="NCBI Taxonomy" id="70415"/>
    <lineage>
        <taxon>Eukaryota</taxon>
        <taxon>Metazoa</taxon>
        <taxon>Ecdysozoa</taxon>
        <taxon>Nematoda</taxon>
        <taxon>Enoplea</taxon>
        <taxon>Dorylaimia</taxon>
        <taxon>Trichinellida</taxon>
        <taxon>Trichuridae</taxon>
        <taxon>Trichuris</taxon>
    </lineage>
</organism>
<protein>
    <submittedName>
        <fullName evidence="2">Uncharacterized protein</fullName>
    </submittedName>
</protein>
<proteinExistence type="predicted"/>
<dbReference type="Proteomes" id="UP000046395">
    <property type="component" value="Unassembled WGS sequence"/>
</dbReference>
<evidence type="ECO:0000313" key="1">
    <source>
        <dbReference type="Proteomes" id="UP000046395"/>
    </source>
</evidence>
<accession>A0A5S6R607</accession>
<sequence length="151" mass="17423">MRRVVRLSEMSEPITSKRIRSPQVRFVQEMEIHFDLLDIGGRDGLIVMLRDRGFKSYSTLAEFLENLLEMHDRLRQENEVILLDPPPSSFANGVFVIDPKVSEFDLSKHVTGLFSQETHFMQVLHTLTLRYASPLSVQIPQENPVLPAPHR</sequence>